<evidence type="ECO:0000256" key="1">
    <source>
        <dbReference type="SAM" id="Phobius"/>
    </source>
</evidence>
<keyword evidence="1" id="KW-0472">Membrane</keyword>
<dbReference type="EMBL" id="ATNB01000101">
    <property type="protein sequence ID" value="EPP35159.1"/>
    <property type="molecule type" value="Genomic_DNA"/>
</dbReference>
<accession>S7J411</accession>
<reference evidence="2 3" key="1">
    <citation type="submission" date="2013-04" db="EMBL/GenBank/DDBJ databases">
        <title>Genome sequence of Chlamydia psittaci 10-1398/11.</title>
        <authorList>
            <person name="Huot-Creasy H."/>
            <person name="McCracken C.L."/>
            <person name="Humphries M."/>
            <person name="Sachse K."/>
            <person name="Laroucau K."/>
            <person name="Bavoil P."/>
            <person name="Myers G.S."/>
        </authorList>
    </citation>
    <scope>NUCLEOTIDE SEQUENCE [LARGE SCALE GENOMIC DNA]</scope>
    <source>
        <strain evidence="2 3">10_1398_11</strain>
    </source>
</reference>
<comment type="caution">
    <text evidence="2">The sequence shown here is derived from an EMBL/GenBank/DDBJ whole genome shotgun (WGS) entry which is preliminary data.</text>
</comment>
<gene>
    <name evidence="2" type="ORF">CP10139811_1405</name>
</gene>
<proteinExistence type="predicted"/>
<feature type="non-terminal residue" evidence="2">
    <location>
        <position position="73"/>
    </location>
</feature>
<evidence type="ECO:0000313" key="2">
    <source>
        <dbReference type="EMBL" id="EPP35159.1"/>
    </source>
</evidence>
<organism evidence="2 3">
    <name type="scientific">Chlamydia ibidis</name>
    <dbReference type="NCBI Taxonomy" id="1405396"/>
    <lineage>
        <taxon>Bacteria</taxon>
        <taxon>Pseudomonadati</taxon>
        <taxon>Chlamydiota</taxon>
        <taxon>Chlamydiia</taxon>
        <taxon>Chlamydiales</taxon>
        <taxon>Chlamydiaceae</taxon>
        <taxon>Chlamydia/Chlamydophila group</taxon>
        <taxon>Chlamydia</taxon>
    </lineage>
</organism>
<keyword evidence="1" id="KW-1133">Transmembrane helix</keyword>
<dbReference type="Proteomes" id="UP000016200">
    <property type="component" value="Unassembled WGS sequence"/>
</dbReference>
<sequence length="73" mass="8482">MLVFFLCCRTVFFLSCFAAPSVLQCIVFVQICGFPLFPFAFFELSYPFLRVFLFVSSLFRCFCFAFLGFLVLP</sequence>
<protein>
    <submittedName>
        <fullName evidence="2">Putative membrane protein</fullName>
    </submittedName>
</protein>
<dbReference type="HOGENOM" id="CLU_201446_0_0_0"/>
<dbReference type="AlphaFoldDB" id="S7J411"/>
<feature type="transmembrane region" description="Helical" evidence="1">
    <location>
        <begin position="51"/>
        <end position="72"/>
    </location>
</feature>
<evidence type="ECO:0000313" key="3">
    <source>
        <dbReference type="Proteomes" id="UP000016200"/>
    </source>
</evidence>
<keyword evidence="1" id="KW-0812">Transmembrane</keyword>
<name>S7J411_9CHLA</name>